<reference evidence="5" key="1">
    <citation type="submission" date="2018-12" db="EMBL/GenBank/DDBJ databases">
        <title>Novel natural products biosynthetic potential of the class Ktedonobacteria.</title>
        <authorList>
            <person name="Zheng Y."/>
            <person name="Saitou A."/>
            <person name="Wang C.M."/>
            <person name="Toyoda A."/>
            <person name="Minakuchi Y."/>
            <person name="Sekiguchi Y."/>
            <person name="Ueda K."/>
            <person name="Takano H."/>
            <person name="Sakai Y."/>
            <person name="Yokota A."/>
            <person name="Yabe S."/>
        </authorList>
    </citation>
    <scope>NUCLEOTIDE SEQUENCE</scope>
    <source>
        <strain evidence="5">A3-2</strain>
    </source>
</reference>
<keyword evidence="2" id="KW-0378">Hydrolase</keyword>
<dbReference type="InterPro" id="IPR000209">
    <property type="entry name" value="Peptidase_S8/S53_dom"/>
</dbReference>
<dbReference type="PANTHER" id="PTHR14218">
    <property type="entry name" value="PROTEASE S8 TRIPEPTIDYL PEPTIDASE I CLN2"/>
    <property type="match status" value="1"/>
</dbReference>
<dbReference type="CDD" id="cd04056">
    <property type="entry name" value="Peptidases_S53"/>
    <property type="match status" value="1"/>
</dbReference>
<dbReference type="InterPro" id="IPR036852">
    <property type="entry name" value="Peptidase_S8/S53_dom_sf"/>
</dbReference>
<dbReference type="InterPro" id="IPR050819">
    <property type="entry name" value="Tripeptidyl-peptidase_I"/>
</dbReference>
<feature type="domain" description="Peptidase S53" evidence="4">
    <location>
        <begin position="70"/>
        <end position="443"/>
    </location>
</feature>
<evidence type="ECO:0000259" key="4">
    <source>
        <dbReference type="PROSITE" id="PS51695"/>
    </source>
</evidence>
<proteinExistence type="predicted"/>
<dbReference type="PROSITE" id="PS00138">
    <property type="entry name" value="SUBTILASE_SER"/>
    <property type="match status" value="1"/>
</dbReference>
<dbReference type="Pfam" id="PF00082">
    <property type="entry name" value="Peptidase_S8"/>
    <property type="match status" value="1"/>
</dbReference>
<keyword evidence="3" id="KW-0720">Serine protease</keyword>
<dbReference type="GO" id="GO:0006508">
    <property type="term" value="P:proteolysis"/>
    <property type="evidence" value="ECO:0007669"/>
    <property type="project" value="UniProtKB-KW"/>
</dbReference>
<dbReference type="PANTHER" id="PTHR14218:SF15">
    <property type="entry name" value="TRIPEPTIDYL-PEPTIDASE 1"/>
    <property type="match status" value="1"/>
</dbReference>
<gene>
    <name evidence="5" type="ORF">KTA_28190</name>
</gene>
<dbReference type="AlphaFoldDB" id="A0A455T470"/>
<dbReference type="InterPro" id="IPR023828">
    <property type="entry name" value="Peptidase_S8_Ser-AS"/>
</dbReference>
<dbReference type="GO" id="GO:0008240">
    <property type="term" value="F:tripeptidyl-peptidase activity"/>
    <property type="evidence" value="ECO:0007669"/>
    <property type="project" value="TreeGrafter"/>
</dbReference>
<dbReference type="Gene3D" id="3.40.50.200">
    <property type="entry name" value="Peptidase S8/S53 domain"/>
    <property type="match status" value="1"/>
</dbReference>
<dbReference type="PROSITE" id="PS51257">
    <property type="entry name" value="PROKAR_LIPOPROTEIN"/>
    <property type="match status" value="1"/>
</dbReference>
<dbReference type="GO" id="GO:0004252">
    <property type="term" value="F:serine-type endopeptidase activity"/>
    <property type="evidence" value="ECO:0007669"/>
    <property type="project" value="InterPro"/>
</dbReference>
<dbReference type="InterPro" id="IPR030400">
    <property type="entry name" value="Sedolisin_dom"/>
</dbReference>
<evidence type="ECO:0000313" key="5">
    <source>
        <dbReference type="EMBL" id="BBH94620.1"/>
    </source>
</evidence>
<keyword evidence="1" id="KW-0645">Protease</keyword>
<name>A0A455T470_9CHLR</name>
<evidence type="ECO:0000256" key="2">
    <source>
        <dbReference type="ARBA" id="ARBA00022801"/>
    </source>
</evidence>
<organism evidence="5">
    <name type="scientific">Thermogemmatispora argillosa</name>
    <dbReference type="NCBI Taxonomy" id="2045280"/>
    <lineage>
        <taxon>Bacteria</taxon>
        <taxon>Bacillati</taxon>
        <taxon>Chloroflexota</taxon>
        <taxon>Ktedonobacteria</taxon>
        <taxon>Thermogemmatisporales</taxon>
        <taxon>Thermogemmatisporaceae</taxon>
        <taxon>Thermogemmatispora</taxon>
    </lineage>
</organism>
<sequence length="452" mass="48873">MRGHRQPQPFLKLLILLSLTLTLAFYGCVGLPGTSNGPQPTKSATPSPLSTPSAVAESCPSILFGSEVTCYTPLQLRQYYGFEPLIERGYTGKGQTIIDIVSFGSPTLQQDLDVFSRRFHLPLIKVQVIEPIQKAEYDPHHDKSGWAAETELDVEIIHALAPEANIVVLVSPIAETEGTVGLPEFRQLIQYAIDHHLGTIVSQSWGASEVTLEDPAGRQEVQQWNALLQRATLEEHMTFFSSSGDNGATDYADLNMSRLSPRATINFAADLPWVTSVGGTTLLRQGNQIREIGWNESGGGFSSFFSQPSYQKLLPASTQAAFQGRRGIPDVAAAADPETNLPFYFRGVWETVGGTSASAPMWAALAAIANQMAGHPLGFLNPALYTIATSDNYPRDFHDITVGDNSVHRSVSVPGYRAGQGWDAVTGLGSPNAQYLIPDLIRTQATLSGSGE</sequence>
<accession>A0A455T470</accession>
<dbReference type="EMBL" id="AP019377">
    <property type="protein sequence ID" value="BBH94620.1"/>
    <property type="molecule type" value="Genomic_DNA"/>
</dbReference>
<evidence type="ECO:0000256" key="3">
    <source>
        <dbReference type="ARBA" id="ARBA00022825"/>
    </source>
</evidence>
<protein>
    <recommendedName>
        <fullName evidence="4">Peptidase S53 domain-containing protein</fullName>
    </recommendedName>
</protein>
<evidence type="ECO:0000256" key="1">
    <source>
        <dbReference type="ARBA" id="ARBA00022670"/>
    </source>
</evidence>
<dbReference type="PROSITE" id="PS51695">
    <property type="entry name" value="SEDOLISIN"/>
    <property type="match status" value="1"/>
</dbReference>
<dbReference type="SUPFAM" id="SSF52743">
    <property type="entry name" value="Subtilisin-like"/>
    <property type="match status" value="1"/>
</dbReference>